<reference evidence="1" key="1">
    <citation type="submission" date="2015-07" db="EMBL/GenBank/DDBJ databases">
        <title>MeaNS - Measles Nucleotide Surveillance Program.</title>
        <authorList>
            <person name="Tran T."/>
            <person name="Druce J."/>
        </authorList>
    </citation>
    <scope>NUCLEOTIDE SEQUENCE</scope>
    <source>
        <strain evidence="1">UCB-OBI-ISO-001</strain>
        <tissue evidence="1">Gonad</tissue>
    </source>
</reference>
<sequence>SPLKVSLSKSTVVQWYQYMRDITSNYLLRNPYQIGGLGHIVEIDESMMCKLKYNGGWDREDKNRFLVFAPDRASETLLPLIKKFIKPGTTIYSDCWSAYNGITQIDVMPKYTLEECKMTF</sequence>
<dbReference type="AlphaFoldDB" id="A0A0L8GAH5"/>
<dbReference type="PANTHER" id="PTHR47163">
    <property type="entry name" value="DDE_TNP_IS1595 DOMAIN-CONTAINING PROTEIN"/>
    <property type="match status" value="1"/>
</dbReference>
<evidence type="ECO:0000313" key="1">
    <source>
        <dbReference type="EMBL" id="KOF73550.1"/>
    </source>
</evidence>
<evidence type="ECO:0008006" key="2">
    <source>
        <dbReference type="Google" id="ProtNLM"/>
    </source>
</evidence>
<organism evidence="1">
    <name type="scientific">Octopus bimaculoides</name>
    <name type="common">California two-spotted octopus</name>
    <dbReference type="NCBI Taxonomy" id="37653"/>
    <lineage>
        <taxon>Eukaryota</taxon>
        <taxon>Metazoa</taxon>
        <taxon>Spiralia</taxon>
        <taxon>Lophotrochozoa</taxon>
        <taxon>Mollusca</taxon>
        <taxon>Cephalopoda</taxon>
        <taxon>Coleoidea</taxon>
        <taxon>Octopodiformes</taxon>
        <taxon>Octopoda</taxon>
        <taxon>Incirrata</taxon>
        <taxon>Octopodidae</taxon>
        <taxon>Octopus</taxon>
    </lineage>
</organism>
<dbReference type="EMBL" id="KQ423112">
    <property type="protein sequence ID" value="KOF73550.1"/>
    <property type="molecule type" value="Genomic_DNA"/>
</dbReference>
<dbReference type="OrthoDB" id="6146223at2759"/>
<dbReference type="InterPro" id="IPR053164">
    <property type="entry name" value="IS1016-like_transposase"/>
</dbReference>
<accession>A0A0L8GAH5</accession>
<gene>
    <name evidence="1" type="ORF">OCBIM_22037718mg</name>
</gene>
<protein>
    <recommendedName>
        <fullName evidence="2">ISXO2-like transposase domain-containing protein</fullName>
    </recommendedName>
</protein>
<feature type="non-terminal residue" evidence="1">
    <location>
        <position position="1"/>
    </location>
</feature>
<name>A0A0L8GAH5_OCTBM</name>
<proteinExistence type="predicted"/>
<dbReference type="PANTHER" id="PTHR47163:SF2">
    <property type="entry name" value="SI:DKEY-17M8.2"/>
    <property type="match status" value="1"/>
</dbReference>